<comment type="caution">
    <text evidence="2">The sequence shown here is derived from an EMBL/GenBank/DDBJ whole genome shotgun (WGS) entry which is preliminary data.</text>
</comment>
<keyword evidence="3" id="KW-1185">Reference proteome</keyword>
<keyword evidence="1" id="KW-1133">Transmembrane helix</keyword>
<proteinExistence type="predicted"/>
<keyword evidence="1" id="KW-0472">Membrane</keyword>
<gene>
    <name evidence="2" type="ORF">E0F88_15560</name>
</gene>
<evidence type="ECO:0000313" key="3">
    <source>
        <dbReference type="Proteomes" id="UP000294850"/>
    </source>
</evidence>
<dbReference type="Proteomes" id="UP000294850">
    <property type="component" value="Unassembled WGS sequence"/>
</dbReference>
<dbReference type="AlphaFoldDB" id="A0A4R5DKN2"/>
<dbReference type="SUPFAM" id="SSF55961">
    <property type="entry name" value="Bet v1-like"/>
    <property type="match status" value="1"/>
</dbReference>
<organism evidence="2 3">
    <name type="scientific">Dyadobacter psychrotolerans</name>
    <dbReference type="NCBI Taxonomy" id="2541721"/>
    <lineage>
        <taxon>Bacteria</taxon>
        <taxon>Pseudomonadati</taxon>
        <taxon>Bacteroidota</taxon>
        <taxon>Cytophagia</taxon>
        <taxon>Cytophagales</taxon>
        <taxon>Spirosomataceae</taxon>
        <taxon>Dyadobacter</taxon>
    </lineage>
</organism>
<keyword evidence="1" id="KW-0812">Transmembrane</keyword>
<dbReference type="CDD" id="cd07818">
    <property type="entry name" value="SRPBCC_1"/>
    <property type="match status" value="1"/>
</dbReference>
<evidence type="ECO:0000256" key="1">
    <source>
        <dbReference type="SAM" id="Phobius"/>
    </source>
</evidence>
<reference evidence="2 3" key="1">
    <citation type="submission" date="2019-03" db="EMBL/GenBank/DDBJ databases">
        <title>Dyadobacter AR-3-6 sp. nov., isolated from arctic soil.</title>
        <authorList>
            <person name="Chaudhary D.K."/>
        </authorList>
    </citation>
    <scope>NUCLEOTIDE SEQUENCE [LARGE SCALE GENOMIC DNA]</scope>
    <source>
        <strain evidence="2 3">AR-3-6</strain>
    </source>
</reference>
<dbReference type="InterPro" id="IPR023393">
    <property type="entry name" value="START-like_dom_sf"/>
</dbReference>
<dbReference type="OrthoDB" id="9807923at2"/>
<dbReference type="EMBL" id="SMFL01000005">
    <property type="protein sequence ID" value="TDE14609.1"/>
    <property type="molecule type" value="Genomic_DNA"/>
</dbReference>
<dbReference type="RefSeq" id="WP_131959193.1">
    <property type="nucleotide sequence ID" value="NZ_SMFL01000005.1"/>
</dbReference>
<dbReference type="Gene3D" id="3.30.530.20">
    <property type="match status" value="1"/>
</dbReference>
<evidence type="ECO:0000313" key="2">
    <source>
        <dbReference type="EMBL" id="TDE14609.1"/>
    </source>
</evidence>
<name>A0A4R5DKN2_9BACT</name>
<protein>
    <submittedName>
        <fullName evidence="2">Polyketide cyclase</fullName>
    </submittedName>
</protein>
<accession>A0A4R5DKN2</accession>
<feature type="transmembrane region" description="Helical" evidence="1">
    <location>
        <begin position="6"/>
        <end position="25"/>
    </location>
</feature>
<sequence>MRFITIILSGIAILIVLLLIVALFVKKDYSIHREIVINKPKKDVFDYVKYLKNQENYNKWVMADPNMKKDLKGIDGTVGFIYGWNGNDQVGEGEQQITNITEAEKLESQIHFIRPFEGLAQIEMTTKSSSGGQTKVGWTMSGTSKYPMNLTNLFVNGMLGKDMETSLKSLKAILEK</sequence>